<proteinExistence type="predicted"/>
<protein>
    <recommendedName>
        <fullName evidence="4">Beta-barrel assembly machine subunit BamC</fullName>
    </recommendedName>
</protein>
<accession>A0ABQ3BDG7</accession>
<dbReference type="Proteomes" id="UP000601597">
    <property type="component" value="Unassembled WGS sequence"/>
</dbReference>
<dbReference type="Gene3D" id="3.30.310.170">
    <property type="entry name" value="Outer membrane protein assembly factor BamC"/>
    <property type="match status" value="1"/>
</dbReference>
<gene>
    <name evidence="2" type="ORF">GCM10007071_35760</name>
</gene>
<keyword evidence="3" id="KW-1185">Reference proteome</keyword>
<feature type="region of interest" description="Disordered" evidence="1">
    <location>
        <begin position="69"/>
        <end position="88"/>
    </location>
</feature>
<name>A0ABQ3BDG7_9GAMM</name>
<comment type="caution">
    <text evidence="2">The sequence shown here is derived from an EMBL/GenBank/DDBJ whole genome shotgun (WGS) entry which is preliminary data.</text>
</comment>
<evidence type="ECO:0000313" key="2">
    <source>
        <dbReference type="EMBL" id="GGY85296.1"/>
    </source>
</evidence>
<organism evidence="2 3">
    <name type="scientific">Marinobacter zhanjiangensis</name>
    <dbReference type="NCBI Taxonomy" id="578215"/>
    <lineage>
        <taxon>Bacteria</taxon>
        <taxon>Pseudomonadati</taxon>
        <taxon>Pseudomonadota</taxon>
        <taxon>Gammaproteobacteria</taxon>
        <taxon>Pseudomonadales</taxon>
        <taxon>Marinobacteraceae</taxon>
        <taxon>Marinobacter</taxon>
    </lineage>
</organism>
<reference evidence="3" key="1">
    <citation type="journal article" date="2019" name="Int. J. Syst. Evol. Microbiol.">
        <title>The Global Catalogue of Microorganisms (GCM) 10K type strain sequencing project: providing services to taxonomists for standard genome sequencing and annotation.</title>
        <authorList>
            <consortium name="The Broad Institute Genomics Platform"/>
            <consortium name="The Broad Institute Genome Sequencing Center for Infectious Disease"/>
            <person name="Wu L."/>
            <person name="Ma J."/>
        </authorList>
    </citation>
    <scope>NUCLEOTIDE SEQUENCE [LARGE SCALE GENOMIC DNA]</scope>
    <source>
        <strain evidence="3">KCTC 22280</strain>
    </source>
</reference>
<sequence length="363" mass="40635">MTDSNHNVMSCSRHLPRVRSLLSLVAAGLLASGCGLIQDRSDNYATAEQADPLHGVDGEPLPRQRAAYPIRPVSGSGTMANQVPRPPDLTSEILDENYVIESVGDQSWLLVNDVPGRIWPAVAAWMTRTGLGVASDSTQLGMMQSEIVNYSRRARELVGLDEAEANEPLTLVQARLAPGVRRKTTEIQLRPRLVTEAPGRLLSWQDEPMDQVLEEELLRDLSRFLQEQEDNRSYSRAALAMTSEPRVTMRQADAGQEQAVVIELPYDRAWTEVRRVFEDENIPILDLDQSAGYFLVDGRPADDRQRNWFTSWFAGDEVEPVATNRIELVEDDGKVTVTADRADGYNGGNYSRSVLSRLYQYLY</sequence>
<dbReference type="Pfam" id="PF06804">
    <property type="entry name" value="Lipoprotein_18"/>
    <property type="match status" value="1"/>
</dbReference>
<evidence type="ECO:0000313" key="3">
    <source>
        <dbReference type="Proteomes" id="UP000601597"/>
    </source>
</evidence>
<dbReference type="EMBL" id="BMXV01000010">
    <property type="protein sequence ID" value="GGY85296.1"/>
    <property type="molecule type" value="Genomic_DNA"/>
</dbReference>
<evidence type="ECO:0000256" key="1">
    <source>
        <dbReference type="SAM" id="MobiDB-lite"/>
    </source>
</evidence>
<evidence type="ECO:0008006" key="4">
    <source>
        <dbReference type="Google" id="ProtNLM"/>
    </source>
</evidence>
<dbReference type="InterPro" id="IPR010653">
    <property type="entry name" value="NlpB/DapX"/>
</dbReference>
<dbReference type="InterPro" id="IPR042268">
    <property type="entry name" value="BamC_C"/>
</dbReference>
<dbReference type="RefSeq" id="WP_189578277.1">
    <property type="nucleotide sequence ID" value="NZ_BMXV01000010.1"/>
</dbReference>